<sequence>MKKFLVALMVAFLSLSAMSAVSAHPHHDDDDKMSVREQLAISKKALEKYRDIDVALDEGFKGLVPGACVPNMGIHLIKPNRVDDAKLHIKRPEILVYEPLKNGKYKLVAGEWYVPAEKTKKTPVLFDQKFQGPMANHDGSPGKHYDLHVWLFKKNPDGIFKPENKRVSCKYAK</sequence>
<evidence type="ECO:0000256" key="1">
    <source>
        <dbReference type="SAM" id="SignalP"/>
    </source>
</evidence>
<feature type="signal peptide" evidence="1">
    <location>
        <begin position="1"/>
        <end position="19"/>
    </location>
</feature>
<gene>
    <name evidence="2" type="ORF">B0H99_12722</name>
</gene>
<organism evidence="2 3">
    <name type="scientific">Planomicrobium soli</name>
    <dbReference type="NCBI Taxonomy" id="1176648"/>
    <lineage>
        <taxon>Bacteria</taxon>
        <taxon>Bacillati</taxon>
        <taxon>Bacillota</taxon>
        <taxon>Bacilli</taxon>
        <taxon>Bacillales</taxon>
        <taxon>Caryophanaceae</taxon>
        <taxon>Planomicrobium</taxon>
    </lineage>
</organism>
<proteinExistence type="predicted"/>
<dbReference type="RefSeq" id="WP_106534956.1">
    <property type="nucleotide sequence ID" value="NZ_PYAT01000027.1"/>
</dbReference>
<evidence type="ECO:0000313" key="3">
    <source>
        <dbReference type="Proteomes" id="UP000242682"/>
    </source>
</evidence>
<dbReference type="EMBL" id="PYAT01000027">
    <property type="protein sequence ID" value="PSL24012.1"/>
    <property type="molecule type" value="Genomic_DNA"/>
</dbReference>
<feature type="chain" id="PRO_5039102825" evidence="1">
    <location>
        <begin position="20"/>
        <end position="173"/>
    </location>
</feature>
<keyword evidence="3" id="KW-1185">Reference proteome</keyword>
<protein>
    <submittedName>
        <fullName evidence="2">Uncharacterized protein</fullName>
    </submittedName>
</protein>
<name>A0A2P8FQL0_9BACL</name>
<keyword evidence="1" id="KW-0732">Signal</keyword>
<reference evidence="2 3" key="1">
    <citation type="submission" date="2018-03" db="EMBL/GenBank/DDBJ databases">
        <title>Genomic Encyclopedia of Type Strains, Phase III (KMG-III): the genomes of soil and plant-associated and newly described type strains.</title>
        <authorList>
            <person name="Whitman W."/>
        </authorList>
    </citation>
    <scope>NUCLEOTIDE SEQUENCE [LARGE SCALE GENOMIC DNA]</scope>
    <source>
        <strain evidence="2 3">CGMCC 1.12259</strain>
    </source>
</reference>
<accession>A0A2P8FQL0</accession>
<dbReference type="Proteomes" id="UP000242682">
    <property type="component" value="Unassembled WGS sequence"/>
</dbReference>
<dbReference type="OrthoDB" id="2449873at2"/>
<comment type="caution">
    <text evidence="2">The sequence shown here is derived from an EMBL/GenBank/DDBJ whole genome shotgun (WGS) entry which is preliminary data.</text>
</comment>
<dbReference type="AlphaFoldDB" id="A0A2P8FQL0"/>
<evidence type="ECO:0000313" key="2">
    <source>
        <dbReference type="EMBL" id="PSL24012.1"/>
    </source>
</evidence>